<evidence type="ECO:0000259" key="4">
    <source>
        <dbReference type="PROSITE" id="PS50943"/>
    </source>
</evidence>
<keyword evidence="3" id="KW-0804">Transcription</keyword>
<dbReference type="Proteomes" id="UP001596484">
    <property type="component" value="Unassembled WGS sequence"/>
</dbReference>
<proteinExistence type="predicted"/>
<dbReference type="PANTHER" id="PTHR46797">
    <property type="entry name" value="HTH-TYPE TRANSCRIPTIONAL REGULATOR"/>
    <property type="match status" value="1"/>
</dbReference>
<dbReference type="SMART" id="SM00530">
    <property type="entry name" value="HTH_XRE"/>
    <property type="match status" value="1"/>
</dbReference>
<protein>
    <submittedName>
        <fullName evidence="5">Helix-turn-helix transcriptional regulator</fullName>
    </submittedName>
</protein>
<dbReference type="InterPro" id="IPR050807">
    <property type="entry name" value="TransReg_Diox_bact_type"/>
</dbReference>
<dbReference type="CDD" id="cd00093">
    <property type="entry name" value="HTH_XRE"/>
    <property type="match status" value="1"/>
</dbReference>
<sequence length="87" mass="9665">MDATRDTERDEIRNAIANEIRALRGRRRMTQADLIRASGISRAAIGRIENAERDMDMQQAYAIARALGVTPAELLQAVQDALDGKQL</sequence>
<feature type="domain" description="HTH cro/C1-type" evidence="4">
    <location>
        <begin position="20"/>
        <end position="74"/>
    </location>
</feature>
<accession>A0ABW2S3M5</accession>
<keyword evidence="1" id="KW-0805">Transcription regulation</keyword>
<dbReference type="PANTHER" id="PTHR46797:SF23">
    <property type="entry name" value="HTH-TYPE TRANSCRIPTIONAL REGULATOR SUTR"/>
    <property type="match status" value="1"/>
</dbReference>
<name>A0ABW2S3M5_9NOCA</name>
<organism evidence="5 6">
    <name type="scientific">Rhodococcus daqingensis</name>
    <dbReference type="NCBI Taxonomy" id="2479363"/>
    <lineage>
        <taxon>Bacteria</taxon>
        <taxon>Bacillati</taxon>
        <taxon>Actinomycetota</taxon>
        <taxon>Actinomycetes</taxon>
        <taxon>Mycobacteriales</taxon>
        <taxon>Nocardiaceae</taxon>
        <taxon>Rhodococcus</taxon>
    </lineage>
</organism>
<dbReference type="Pfam" id="PF01381">
    <property type="entry name" value="HTH_3"/>
    <property type="match status" value="1"/>
</dbReference>
<gene>
    <name evidence="5" type="ORF">ACFQS9_21630</name>
</gene>
<evidence type="ECO:0000256" key="2">
    <source>
        <dbReference type="ARBA" id="ARBA00023125"/>
    </source>
</evidence>
<dbReference type="RefSeq" id="WP_378408498.1">
    <property type="nucleotide sequence ID" value="NZ_JBHTCS010000026.1"/>
</dbReference>
<dbReference type="InterPro" id="IPR001387">
    <property type="entry name" value="Cro/C1-type_HTH"/>
</dbReference>
<dbReference type="EMBL" id="JBHTCS010000026">
    <property type="protein sequence ID" value="MFC7450502.1"/>
    <property type="molecule type" value="Genomic_DNA"/>
</dbReference>
<keyword evidence="2" id="KW-0238">DNA-binding</keyword>
<dbReference type="PROSITE" id="PS50943">
    <property type="entry name" value="HTH_CROC1"/>
    <property type="match status" value="1"/>
</dbReference>
<evidence type="ECO:0000313" key="6">
    <source>
        <dbReference type="Proteomes" id="UP001596484"/>
    </source>
</evidence>
<dbReference type="Gene3D" id="1.10.260.40">
    <property type="entry name" value="lambda repressor-like DNA-binding domains"/>
    <property type="match status" value="1"/>
</dbReference>
<evidence type="ECO:0000256" key="3">
    <source>
        <dbReference type="ARBA" id="ARBA00023163"/>
    </source>
</evidence>
<dbReference type="InterPro" id="IPR010982">
    <property type="entry name" value="Lambda_DNA-bd_dom_sf"/>
</dbReference>
<evidence type="ECO:0000256" key="1">
    <source>
        <dbReference type="ARBA" id="ARBA00023015"/>
    </source>
</evidence>
<dbReference type="SUPFAM" id="SSF47413">
    <property type="entry name" value="lambda repressor-like DNA-binding domains"/>
    <property type="match status" value="1"/>
</dbReference>
<keyword evidence="6" id="KW-1185">Reference proteome</keyword>
<reference evidence="6" key="1">
    <citation type="journal article" date="2019" name="Int. J. Syst. Evol. Microbiol.">
        <title>The Global Catalogue of Microorganisms (GCM) 10K type strain sequencing project: providing services to taxonomists for standard genome sequencing and annotation.</title>
        <authorList>
            <consortium name="The Broad Institute Genomics Platform"/>
            <consortium name="The Broad Institute Genome Sequencing Center for Infectious Disease"/>
            <person name="Wu L."/>
            <person name="Ma J."/>
        </authorList>
    </citation>
    <scope>NUCLEOTIDE SEQUENCE [LARGE SCALE GENOMIC DNA]</scope>
    <source>
        <strain evidence="6">ICMP 19430</strain>
    </source>
</reference>
<evidence type="ECO:0000313" key="5">
    <source>
        <dbReference type="EMBL" id="MFC7450502.1"/>
    </source>
</evidence>
<comment type="caution">
    <text evidence="5">The sequence shown here is derived from an EMBL/GenBank/DDBJ whole genome shotgun (WGS) entry which is preliminary data.</text>
</comment>